<dbReference type="SUPFAM" id="SSF53163">
    <property type="entry name" value="HybD-like"/>
    <property type="match status" value="1"/>
</dbReference>
<dbReference type="EMBL" id="CP001338">
    <property type="protein sequence ID" value="ACL15479.1"/>
    <property type="molecule type" value="Genomic_DNA"/>
</dbReference>
<dbReference type="HOGENOM" id="CLU_099037_0_2_2"/>
<dbReference type="RefSeq" id="WP_012616798.1">
    <property type="nucleotide sequence ID" value="NC_011832.1"/>
</dbReference>
<evidence type="ECO:0000256" key="3">
    <source>
        <dbReference type="ARBA" id="ARBA00022750"/>
    </source>
</evidence>
<dbReference type="Pfam" id="PF01750">
    <property type="entry name" value="HycI"/>
    <property type="match status" value="1"/>
</dbReference>
<evidence type="ECO:0000256" key="2">
    <source>
        <dbReference type="ARBA" id="ARBA00022670"/>
    </source>
</evidence>
<dbReference type="NCBIfam" id="TIGR00072">
    <property type="entry name" value="hydrog_prot"/>
    <property type="match status" value="1"/>
</dbReference>
<sequence length="181" mass="19634">MLFSEIVVVGCGNPLFADDGYGPAVIEALQKLPLPENVKVIDVGLGGPHFVFTLLDDTVTKKLVIVDIADFGAAPGSLTKLRVEDLPPGSYRDAHSWDLAEPLQRIKDTIDITVIGCQPKRVTAPEFEIGLTEEVRKAIPRTVELILQEVGVDHGTAIKHLQYLQEEERHGGDPAADCTST</sequence>
<dbReference type="Gene3D" id="3.40.50.1450">
    <property type="entry name" value="HybD-like"/>
    <property type="match status" value="1"/>
</dbReference>
<dbReference type="AlphaFoldDB" id="B8GIC8"/>
<dbReference type="InterPro" id="IPR023430">
    <property type="entry name" value="Pept_HybD-like_dom_sf"/>
</dbReference>
<dbReference type="Proteomes" id="UP000002457">
    <property type="component" value="Chromosome"/>
</dbReference>
<dbReference type="GO" id="GO:0016485">
    <property type="term" value="P:protein processing"/>
    <property type="evidence" value="ECO:0007669"/>
    <property type="project" value="TreeGrafter"/>
</dbReference>
<dbReference type="GeneID" id="7272255"/>
<dbReference type="PRINTS" id="PR00446">
    <property type="entry name" value="HYDRGNUPTAKE"/>
</dbReference>
<reference evidence="5 6" key="1">
    <citation type="journal article" date="2015" name="Genome Announc.">
        <title>Complete Genome Sequence of Methanosphaerula palustris E1-9CT, a Hydrogenotrophic Methanogen Isolated from a Minerotrophic Fen Peatland.</title>
        <authorList>
            <person name="Cadillo-Quiroz H."/>
            <person name="Browne P."/>
            <person name="Kyrpides N."/>
            <person name="Woyke T."/>
            <person name="Goodwin L."/>
            <person name="Detter C."/>
            <person name="Yavitt J.B."/>
            <person name="Zinder S.H."/>
        </authorList>
    </citation>
    <scope>NUCLEOTIDE SEQUENCE [LARGE SCALE GENOMIC DNA]</scope>
    <source>
        <strain evidence="6">ATCC BAA-1556 / DSM 19958 / E1-9c</strain>
    </source>
</reference>
<dbReference type="InterPro" id="IPR004411">
    <property type="entry name" value="Pept_A31_F420-red_hyd_d"/>
</dbReference>
<organism evidence="5 6">
    <name type="scientific">Methanosphaerula palustris (strain ATCC BAA-1556 / DSM 19958 / E1-9c)</name>
    <dbReference type="NCBI Taxonomy" id="521011"/>
    <lineage>
        <taxon>Archaea</taxon>
        <taxon>Methanobacteriati</taxon>
        <taxon>Methanobacteriota</taxon>
        <taxon>Stenosarchaea group</taxon>
        <taxon>Methanomicrobia</taxon>
        <taxon>Methanomicrobiales</taxon>
        <taxon>Methanoregulaceae</taxon>
        <taxon>Methanosphaerula</taxon>
    </lineage>
</organism>
<name>B8GIC8_METPE</name>
<evidence type="ECO:0000313" key="5">
    <source>
        <dbReference type="EMBL" id="ACL15479.1"/>
    </source>
</evidence>
<accession>B8GIC8</accession>
<evidence type="ECO:0000313" key="6">
    <source>
        <dbReference type="Proteomes" id="UP000002457"/>
    </source>
</evidence>
<dbReference type="NCBIfam" id="TIGR00130">
    <property type="entry name" value="frhD"/>
    <property type="match status" value="1"/>
</dbReference>
<dbReference type="OrthoDB" id="85598at2157"/>
<keyword evidence="3" id="KW-0064">Aspartyl protease</keyword>
<comment type="similarity">
    <text evidence="1">Belongs to the peptidase A31 family.</text>
</comment>
<evidence type="ECO:0000256" key="1">
    <source>
        <dbReference type="ARBA" id="ARBA00006814"/>
    </source>
</evidence>
<proteinExistence type="inferred from homology"/>
<dbReference type="GO" id="GO:0008047">
    <property type="term" value="F:enzyme activator activity"/>
    <property type="evidence" value="ECO:0007669"/>
    <property type="project" value="InterPro"/>
</dbReference>
<dbReference type="GO" id="GO:0004190">
    <property type="term" value="F:aspartic-type endopeptidase activity"/>
    <property type="evidence" value="ECO:0007669"/>
    <property type="project" value="UniProtKB-KW"/>
</dbReference>
<keyword evidence="4" id="KW-0378">Hydrolase</keyword>
<dbReference type="eggNOG" id="arCOG04429">
    <property type="taxonomic scope" value="Archaea"/>
</dbReference>
<dbReference type="KEGG" id="mpl:Mpal_0085"/>
<dbReference type="PANTHER" id="PTHR30302:SF1">
    <property type="entry name" value="HYDROGENASE 2 MATURATION PROTEASE"/>
    <property type="match status" value="1"/>
</dbReference>
<protein>
    <submittedName>
        <fullName evidence="5">Coenzyme F420-reducing hydrogenase delta subunit</fullName>
    </submittedName>
</protein>
<dbReference type="FunFam" id="3.40.50.1450:FF:000005">
    <property type="entry name" value="Hydrogenase maturation protease HycI"/>
    <property type="match status" value="1"/>
</dbReference>
<dbReference type="CDD" id="cd06064">
    <property type="entry name" value="H2MP_F420-Reduc"/>
    <property type="match status" value="1"/>
</dbReference>
<dbReference type="PANTHER" id="PTHR30302">
    <property type="entry name" value="HYDROGENASE 1 MATURATION PROTEASE"/>
    <property type="match status" value="1"/>
</dbReference>
<keyword evidence="6" id="KW-1185">Reference proteome</keyword>
<dbReference type="InterPro" id="IPR000671">
    <property type="entry name" value="Peptidase_A31"/>
</dbReference>
<dbReference type="STRING" id="521011.Mpal_0085"/>
<evidence type="ECO:0000256" key="4">
    <source>
        <dbReference type="ARBA" id="ARBA00022801"/>
    </source>
</evidence>
<gene>
    <name evidence="5" type="ordered locus">Mpal_0085</name>
</gene>
<keyword evidence="2" id="KW-0645">Protease</keyword>